<reference evidence="2" key="1">
    <citation type="submission" date="2020-06" db="EMBL/GenBank/DDBJ databases">
        <authorList>
            <person name="Li T."/>
            <person name="Hu X."/>
            <person name="Zhang T."/>
            <person name="Song X."/>
            <person name="Zhang H."/>
            <person name="Dai N."/>
            <person name="Sheng W."/>
            <person name="Hou X."/>
            <person name="Wei L."/>
        </authorList>
    </citation>
    <scope>NUCLEOTIDE SEQUENCE</scope>
    <source>
        <strain evidence="2">3651</strain>
        <tissue evidence="2">Leaf</tissue>
    </source>
</reference>
<comment type="caution">
    <text evidence="2">The sequence shown here is derived from an EMBL/GenBank/DDBJ whole genome shotgun (WGS) entry which is preliminary data.</text>
</comment>
<dbReference type="EMBL" id="JACGWO010000002">
    <property type="protein sequence ID" value="KAK4434832.1"/>
    <property type="molecule type" value="Genomic_DNA"/>
</dbReference>
<protein>
    <submittedName>
        <fullName evidence="2">Uncharacterized protein</fullName>
    </submittedName>
</protein>
<dbReference type="AlphaFoldDB" id="A0AAE1YRG1"/>
<dbReference type="Proteomes" id="UP001293254">
    <property type="component" value="Unassembled WGS sequence"/>
</dbReference>
<keyword evidence="3" id="KW-1185">Reference proteome</keyword>
<organism evidence="2 3">
    <name type="scientific">Sesamum alatum</name>
    <dbReference type="NCBI Taxonomy" id="300844"/>
    <lineage>
        <taxon>Eukaryota</taxon>
        <taxon>Viridiplantae</taxon>
        <taxon>Streptophyta</taxon>
        <taxon>Embryophyta</taxon>
        <taxon>Tracheophyta</taxon>
        <taxon>Spermatophyta</taxon>
        <taxon>Magnoliopsida</taxon>
        <taxon>eudicotyledons</taxon>
        <taxon>Gunneridae</taxon>
        <taxon>Pentapetalae</taxon>
        <taxon>asterids</taxon>
        <taxon>lamiids</taxon>
        <taxon>Lamiales</taxon>
        <taxon>Pedaliaceae</taxon>
        <taxon>Sesamum</taxon>
    </lineage>
</organism>
<accession>A0AAE1YRG1</accession>
<evidence type="ECO:0000313" key="2">
    <source>
        <dbReference type="EMBL" id="KAK4434832.1"/>
    </source>
</evidence>
<sequence>MVREGDHHSDGVTLSSIALLQERFRQLQKMRELRQEKQLLRNMRSESERSSYSTPPVIIPTSKPSFPDLYGEAFLFPRPQYCQLSLSLWPDSENKNAGTPAIAPKSLFGSGRACSTSPVKFRSCDSEIDTSLRL</sequence>
<name>A0AAE1YRG1_9LAMI</name>
<dbReference type="PANTHER" id="PTHR34570:SF12">
    <property type="entry name" value="EXPRESSED PROTEIN"/>
    <property type="match status" value="1"/>
</dbReference>
<gene>
    <name evidence="2" type="ORF">Salat_0646100</name>
</gene>
<evidence type="ECO:0000256" key="1">
    <source>
        <dbReference type="SAM" id="MobiDB-lite"/>
    </source>
</evidence>
<feature type="compositionally biased region" description="Basic and acidic residues" evidence="1">
    <location>
        <begin position="40"/>
        <end position="49"/>
    </location>
</feature>
<evidence type="ECO:0000313" key="3">
    <source>
        <dbReference type="Proteomes" id="UP001293254"/>
    </source>
</evidence>
<proteinExistence type="predicted"/>
<feature type="region of interest" description="Disordered" evidence="1">
    <location>
        <begin position="40"/>
        <end position="59"/>
    </location>
</feature>
<reference evidence="2" key="2">
    <citation type="journal article" date="2024" name="Plant">
        <title>Genomic evolution and insights into agronomic trait innovations of Sesamum species.</title>
        <authorList>
            <person name="Miao H."/>
            <person name="Wang L."/>
            <person name="Qu L."/>
            <person name="Liu H."/>
            <person name="Sun Y."/>
            <person name="Le M."/>
            <person name="Wang Q."/>
            <person name="Wei S."/>
            <person name="Zheng Y."/>
            <person name="Lin W."/>
            <person name="Duan Y."/>
            <person name="Cao H."/>
            <person name="Xiong S."/>
            <person name="Wang X."/>
            <person name="Wei L."/>
            <person name="Li C."/>
            <person name="Ma Q."/>
            <person name="Ju M."/>
            <person name="Zhao R."/>
            <person name="Li G."/>
            <person name="Mu C."/>
            <person name="Tian Q."/>
            <person name="Mei H."/>
            <person name="Zhang T."/>
            <person name="Gao T."/>
            <person name="Zhang H."/>
        </authorList>
    </citation>
    <scope>NUCLEOTIDE SEQUENCE</scope>
    <source>
        <strain evidence="2">3651</strain>
    </source>
</reference>
<dbReference type="PANTHER" id="PTHR34570">
    <property type="entry name" value="OS03G0593100 PROTEIN"/>
    <property type="match status" value="1"/>
</dbReference>